<organism evidence="1 2">
    <name type="scientific">Haloarchaeobius iranensis</name>
    <dbReference type="NCBI Taxonomy" id="996166"/>
    <lineage>
        <taxon>Archaea</taxon>
        <taxon>Methanobacteriati</taxon>
        <taxon>Methanobacteriota</taxon>
        <taxon>Stenosarchaea group</taxon>
        <taxon>Halobacteria</taxon>
        <taxon>Halobacteriales</taxon>
        <taxon>Halorubellaceae</taxon>
        <taxon>Haloarchaeobius</taxon>
    </lineage>
</organism>
<evidence type="ECO:0008006" key="3">
    <source>
        <dbReference type="Google" id="ProtNLM"/>
    </source>
</evidence>
<gene>
    <name evidence="1" type="ORF">SAMN05192554_1409</name>
</gene>
<dbReference type="PANTHER" id="PTHR40045:SF1">
    <property type="entry name" value="YQCI_YCGG FAMILY PROTEIN"/>
    <property type="match status" value="1"/>
</dbReference>
<dbReference type="RefSeq" id="WP_089736449.1">
    <property type="nucleotide sequence ID" value="NZ_FNIA01000040.1"/>
</dbReference>
<dbReference type="Proteomes" id="UP000199370">
    <property type="component" value="Unassembled WGS sequence"/>
</dbReference>
<dbReference type="EMBL" id="FNIA01000040">
    <property type="protein sequence ID" value="SDN44954.1"/>
    <property type="molecule type" value="Genomic_DNA"/>
</dbReference>
<dbReference type="STRING" id="996166.SAMN05192554_1409"/>
<keyword evidence="2" id="KW-1185">Reference proteome</keyword>
<evidence type="ECO:0000313" key="1">
    <source>
        <dbReference type="EMBL" id="SDN44954.1"/>
    </source>
</evidence>
<accession>A0A1H0BH14</accession>
<dbReference type="InterPro" id="IPR014988">
    <property type="entry name" value="Uncharacterised_YqcI/YcgG"/>
</dbReference>
<name>A0A1H0BH14_9EURY</name>
<dbReference type="AlphaFoldDB" id="A0A1H0BH14"/>
<dbReference type="PANTHER" id="PTHR40045">
    <property type="entry name" value="YCGG FAMILY PROTEIN"/>
    <property type="match status" value="1"/>
</dbReference>
<sequence length="260" mass="30368">MSETATTSTLADTDVVRLFDQERLHDRIAADALPDWAREHYETFRADMLGERDGTPFPCFFGVDSEKEGWALYTFVPGFDDESLARFADVTRAYLRTQEHHSPRTSLVAFFKDTDGERPEQHWHDRYWEVLQFLHDHDPEPWPEEFPSDPDNHQFEFCYAGEPIFPTARTPAHDRRHSRYNPHGLEVTVQPRSVFDGVTGDTVAGQRAREVIHDRLEGYDDVCPHAHLGDWEDDESHEWKQYVLPNDERDLEDCPLEVRV</sequence>
<dbReference type="Pfam" id="PF08892">
    <property type="entry name" value="YqcI_YcgG"/>
    <property type="match status" value="1"/>
</dbReference>
<proteinExistence type="predicted"/>
<evidence type="ECO:0000313" key="2">
    <source>
        <dbReference type="Proteomes" id="UP000199370"/>
    </source>
</evidence>
<dbReference type="OrthoDB" id="165320at2157"/>
<protein>
    <recommendedName>
        <fullName evidence="3">YqcI/YcgG family protein</fullName>
    </recommendedName>
</protein>
<reference evidence="1 2" key="1">
    <citation type="submission" date="2016-10" db="EMBL/GenBank/DDBJ databases">
        <authorList>
            <person name="de Groot N.N."/>
        </authorList>
    </citation>
    <scope>NUCLEOTIDE SEQUENCE [LARGE SCALE GENOMIC DNA]</scope>
    <source>
        <strain evidence="2">EB21,IBRC-M 10013,KCTC 4048</strain>
    </source>
</reference>